<feature type="transmembrane region" description="Helical" evidence="1">
    <location>
        <begin position="105"/>
        <end position="122"/>
    </location>
</feature>
<dbReference type="Proteomes" id="UP001181086">
    <property type="component" value="Unassembled WGS sequence"/>
</dbReference>
<dbReference type="EMBL" id="JAWDEV010000010">
    <property type="protein sequence ID" value="MDU0271123.1"/>
    <property type="molecule type" value="Genomic_DNA"/>
</dbReference>
<evidence type="ECO:0000313" key="3">
    <source>
        <dbReference type="Proteomes" id="UP001181086"/>
    </source>
</evidence>
<dbReference type="AlphaFoldDB" id="A0AAE4LW60"/>
<evidence type="ECO:0000256" key="1">
    <source>
        <dbReference type="SAM" id="Phobius"/>
    </source>
</evidence>
<keyword evidence="1" id="KW-0472">Membrane</keyword>
<protein>
    <submittedName>
        <fullName evidence="2">EpsG family protein</fullName>
    </submittedName>
</protein>
<dbReference type="Pfam" id="PF14897">
    <property type="entry name" value="EpsG"/>
    <property type="match status" value="1"/>
</dbReference>
<sequence length="192" mass="22148">MAGYFTFFLLIFLVNYSNVSNANKLNISFFLITLFVGLRYGIGFDYFSYYQIIQDNNLETEPIPRMLIDVAHNTHFSVFFFITSLWTAGFFLAGLKKMNCYPESTLFYICFPPLLCASFWVGPPSNGLFSHFLSDVPSRFQDEKENTIHSLGFFVSLFQCDSRYPVIAIKENGEENAMDSFYSRTIRGRVCC</sequence>
<keyword evidence="1" id="KW-0812">Transmembrane</keyword>
<keyword evidence="1" id="KW-1133">Transmembrane helix</keyword>
<feature type="transmembrane region" description="Helical" evidence="1">
    <location>
        <begin position="74"/>
        <end position="93"/>
    </location>
</feature>
<evidence type="ECO:0000313" key="2">
    <source>
        <dbReference type="EMBL" id="MDU0271123.1"/>
    </source>
</evidence>
<organism evidence="2 3">
    <name type="scientific">Phocaeicola dorei</name>
    <dbReference type="NCBI Taxonomy" id="357276"/>
    <lineage>
        <taxon>Bacteria</taxon>
        <taxon>Pseudomonadati</taxon>
        <taxon>Bacteroidota</taxon>
        <taxon>Bacteroidia</taxon>
        <taxon>Bacteroidales</taxon>
        <taxon>Bacteroidaceae</taxon>
        <taxon>Phocaeicola</taxon>
    </lineage>
</organism>
<name>A0AAE4LW60_9BACT</name>
<proteinExistence type="predicted"/>
<accession>A0AAE4LW60</accession>
<reference evidence="2" key="1">
    <citation type="submission" date="2023-10" db="EMBL/GenBank/DDBJ databases">
        <title>Genome of Potential pathogenic bacteria in Crohn's disease.</title>
        <authorList>
            <person name="Rodriguez-Palacios A."/>
        </authorList>
    </citation>
    <scope>NUCLEOTIDE SEQUENCE</scope>
    <source>
        <strain evidence="2">CavFT-hAR62</strain>
    </source>
</reference>
<gene>
    <name evidence="2" type="ORF">RVH45_14775</name>
</gene>
<dbReference type="InterPro" id="IPR049458">
    <property type="entry name" value="EpsG-like"/>
</dbReference>
<comment type="caution">
    <text evidence="2">The sequence shown here is derived from an EMBL/GenBank/DDBJ whole genome shotgun (WGS) entry which is preliminary data.</text>
</comment>